<evidence type="ECO:0000313" key="2">
    <source>
        <dbReference type="EMBL" id="MBT2133510.1"/>
    </source>
</evidence>
<feature type="signal peptide" evidence="1">
    <location>
        <begin position="1"/>
        <end position="27"/>
    </location>
</feature>
<proteinExistence type="predicted"/>
<evidence type="ECO:0000256" key="1">
    <source>
        <dbReference type="SAM" id="SignalP"/>
    </source>
</evidence>
<accession>A0ABS5W161</accession>
<feature type="chain" id="PRO_5046818135" evidence="1">
    <location>
        <begin position="28"/>
        <end position="292"/>
    </location>
</feature>
<keyword evidence="1" id="KW-0732">Signal</keyword>
<dbReference type="RefSeq" id="WP_214534752.1">
    <property type="nucleotide sequence ID" value="NZ_JAHFVK010000001.1"/>
</dbReference>
<comment type="caution">
    <text evidence="2">The sequence shown here is derived from an EMBL/GenBank/DDBJ whole genome shotgun (WGS) entry which is preliminary data.</text>
</comment>
<keyword evidence="3" id="KW-1185">Reference proteome</keyword>
<sequence>MRNAKVTHRVLALVVSASMLATLPAAARAKGETRANWLHDVKPDEFNNDALKTLRAKAVAQGCESGDNAQSNIPEFLPAAIAPIILFAFNLLTRSIETELSRREERELATMSNTWSGVITKETFSGPTSSRMTCILIRRSGEEPSDGSAYVVALRLIGTTAFTIEPVTGWLGSSSVLTKDGDKLNATVSITIQYVATQDGSNELVTLPAYAMDFEGLAPGKDFPVSGSARASPVLPLPSGPGTVTLPTSVVLSVTEANTRLESRRQQIALAQANRAALMEALGTVLEGALSN</sequence>
<evidence type="ECO:0000313" key="3">
    <source>
        <dbReference type="Proteomes" id="UP000811255"/>
    </source>
</evidence>
<dbReference type="EMBL" id="JAHFVK010000001">
    <property type="protein sequence ID" value="MBT2133510.1"/>
    <property type="molecule type" value="Genomic_DNA"/>
</dbReference>
<name>A0ABS5W161_9SPHN</name>
<organism evidence="2 3">
    <name type="scientific">Croceibacterium selenioxidans</name>
    <dbReference type="NCBI Taxonomy" id="2838833"/>
    <lineage>
        <taxon>Bacteria</taxon>
        <taxon>Pseudomonadati</taxon>
        <taxon>Pseudomonadota</taxon>
        <taxon>Alphaproteobacteria</taxon>
        <taxon>Sphingomonadales</taxon>
        <taxon>Erythrobacteraceae</taxon>
        <taxon>Croceibacterium</taxon>
    </lineage>
</organism>
<reference evidence="2 3" key="1">
    <citation type="submission" date="2021-05" db="EMBL/GenBank/DDBJ databases">
        <title>Croceibacterium sp. LX-88 genome sequence.</title>
        <authorList>
            <person name="Luo X."/>
        </authorList>
    </citation>
    <scope>NUCLEOTIDE SEQUENCE [LARGE SCALE GENOMIC DNA]</scope>
    <source>
        <strain evidence="2 3">LX-88</strain>
    </source>
</reference>
<protein>
    <submittedName>
        <fullName evidence="2">Uncharacterized protein</fullName>
    </submittedName>
</protein>
<dbReference type="Proteomes" id="UP000811255">
    <property type="component" value="Unassembled WGS sequence"/>
</dbReference>
<gene>
    <name evidence="2" type="ORF">KK137_04100</name>
</gene>